<proteinExistence type="predicted"/>
<evidence type="ECO:0000256" key="1">
    <source>
        <dbReference type="SAM" id="SignalP"/>
    </source>
</evidence>
<keyword evidence="3" id="KW-1185">Reference proteome</keyword>
<protein>
    <recommendedName>
        <fullName evidence="4">Bacterial Ig domain-containing protein</fullName>
    </recommendedName>
</protein>
<name>A0ABW1TQ96_9LACO</name>
<evidence type="ECO:0000313" key="2">
    <source>
        <dbReference type="EMBL" id="MFC6275712.1"/>
    </source>
</evidence>
<evidence type="ECO:0008006" key="4">
    <source>
        <dbReference type="Google" id="ProtNLM"/>
    </source>
</evidence>
<evidence type="ECO:0000313" key="3">
    <source>
        <dbReference type="Proteomes" id="UP001596191"/>
    </source>
</evidence>
<dbReference type="Proteomes" id="UP001596191">
    <property type="component" value="Unassembled WGS sequence"/>
</dbReference>
<feature type="signal peptide" evidence="1">
    <location>
        <begin position="1"/>
        <end position="27"/>
    </location>
</feature>
<reference evidence="3" key="1">
    <citation type="journal article" date="2019" name="Int. J. Syst. Evol. Microbiol.">
        <title>The Global Catalogue of Microorganisms (GCM) 10K type strain sequencing project: providing services to taxonomists for standard genome sequencing and annotation.</title>
        <authorList>
            <consortium name="The Broad Institute Genomics Platform"/>
            <consortium name="The Broad Institute Genome Sequencing Center for Infectious Disease"/>
            <person name="Wu L."/>
            <person name="Ma J."/>
        </authorList>
    </citation>
    <scope>NUCLEOTIDE SEQUENCE [LARGE SCALE GENOMIC DNA]</scope>
    <source>
        <strain evidence="3">CCM 8907</strain>
    </source>
</reference>
<accession>A0ABW1TQ96</accession>
<sequence length="164" mass="17777">MKKVFGYVLGLIAVLSLGGVLATTANAAGNAATATSGHSSVVYSSHVVTSSSSSSSVVSSSSSKKTVKTTKKVVTSAKKMRGRKHYKKNARKILFQKAKKGTKIVLRNRKGQVVKRFTVKKNGKFTIKLTKKQAKKLNKGGKYFTFTVSLKGYKTYTVKYTISK</sequence>
<organism evidence="2 3">
    <name type="scientific">Levilactobacillus tangyuanensis</name>
    <dbReference type="NCBI Taxonomy" id="2486021"/>
    <lineage>
        <taxon>Bacteria</taxon>
        <taxon>Bacillati</taxon>
        <taxon>Bacillota</taxon>
        <taxon>Bacilli</taxon>
        <taxon>Lactobacillales</taxon>
        <taxon>Lactobacillaceae</taxon>
        <taxon>Levilactobacillus</taxon>
    </lineage>
</organism>
<gene>
    <name evidence="2" type="ORF">ACFQET_09390</name>
</gene>
<comment type="caution">
    <text evidence="2">The sequence shown here is derived from an EMBL/GenBank/DDBJ whole genome shotgun (WGS) entry which is preliminary data.</text>
</comment>
<dbReference type="EMBL" id="JBHSSJ010000014">
    <property type="protein sequence ID" value="MFC6275712.1"/>
    <property type="molecule type" value="Genomic_DNA"/>
</dbReference>
<dbReference type="RefSeq" id="WP_125642860.1">
    <property type="nucleotide sequence ID" value="NZ_JBHSSJ010000014.1"/>
</dbReference>
<feature type="chain" id="PRO_5047343562" description="Bacterial Ig domain-containing protein" evidence="1">
    <location>
        <begin position="28"/>
        <end position="164"/>
    </location>
</feature>
<keyword evidence="1" id="KW-0732">Signal</keyword>